<dbReference type="OrthoDB" id="7851333at2"/>
<gene>
    <name evidence="2" type="ORF">LX81_03909</name>
</gene>
<accession>A0A2W7N3J2</accession>
<feature type="transmembrane region" description="Helical" evidence="1">
    <location>
        <begin position="12"/>
        <end position="33"/>
    </location>
</feature>
<name>A0A2W7N3J2_9RHOB</name>
<comment type="caution">
    <text evidence="2">The sequence shown here is derived from an EMBL/GenBank/DDBJ whole genome shotgun (WGS) entry which is preliminary data.</text>
</comment>
<dbReference type="AlphaFoldDB" id="A0A2W7N3J2"/>
<keyword evidence="1" id="KW-0472">Membrane</keyword>
<keyword evidence="1" id="KW-0812">Transmembrane</keyword>
<dbReference type="Proteomes" id="UP000248916">
    <property type="component" value="Unassembled WGS sequence"/>
</dbReference>
<evidence type="ECO:0000256" key="1">
    <source>
        <dbReference type="SAM" id="Phobius"/>
    </source>
</evidence>
<dbReference type="EMBL" id="QKZL01000031">
    <property type="protein sequence ID" value="PZX11404.1"/>
    <property type="molecule type" value="Genomic_DNA"/>
</dbReference>
<keyword evidence="3" id="KW-1185">Reference proteome</keyword>
<sequence>MKGFVRPEVLAAILRWREAAIGLGAAGLGLWWIVMEPGLMRWVGVAFVLGGIGIMREGLARSRRPRDGGGAGVVVVTERQITYLSGPGGGSVSLEALSRVEVERQTDGPAIWHLSSTEGERLAIPQDAEKASSLYDALAALPGLTHEELLSATRGNTPERRTLWQRAPARLH</sequence>
<proteinExistence type="predicted"/>
<organism evidence="2 3">
    <name type="scientific">Palleronia aestuarii</name>
    <dbReference type="NCBI Taxonomy" id="568105"/>
    <lineage>
        <taxon>Bacteria</taxon>
        <taxon>Pseudomonadati</taxon>
        <taxon>Pseudomonadota</taxon>
        <taxon>Alphaproteobacteria</taxon>
        <taxon>Rhodobacterales</taxon>
        <taxon>Roseobacteraceae</taxon>
        <taxon>Palleronia</taxon>
    </lineage>
</organism>
<keyword evidence="1" id="KW-1133">Transmembrane helix</keyword>
<protein>
    <submittedName>
        <fullName evidence="2">Uncharacterized protein</fullName>
    </submittedName>
</protein>
<evidence type="ECO:0000313" key="3">
    <source>
        <dbReference type="Proteomes" id="UP000248916"/>
    </source>
</evidence>
<feature type="transmembrane region" description="Helical" evidence="1">
    <location>
        <begin position="39"/>
        <end position="56"/>
    </location>
</feature>
<dbReference type="RefSeq" id="WP_111538912.1">
    <property type="nucleotide sequence ID" value="NZ_QKZL01000031.1"/>
</dbReference>
<reference evidence="2 3" key="1">
    <citation type="submission" date="2018-06" db="EMBL/GenBank/DDBJ databases">
        <title>Genomic Encyclopedia of Archaeal and Bacterial Type Strains, Phase II (KMG-II): from individual species to whole genera.</title>
        <authorList>
            <person name="Goeker M."/>
        </authorList>
    </citation>
    <scope>NUCLEOTIDE SEQUENCE [LARGE SCALE GENOMIC DNA]</scope>
    <source>
        <strain evidence="2 3">DSM 22009</strain>
    </source>
</reference>
<evidence type="ECO:0000313" key="2">
    <source>
        <dbReference type="EMBL" id="PZX11404.1"/>
    </source>
</evidence>